<dbReference type="Gene3D" id="1.25.40.570">
    <property type="match status" value="1"/>
</dbReference>
<dbReference type="PANTHER" id="PTHR14145:SF1">
    <property type="entry name" value="26S PROTEASOME NON-ATPASE REGULATORY SUBUNIT 6"/>
    <property type="match status" value="1"/>
</dbReference>
<protein>
    <submittedName>
        <fullName evidence="1">26S proteasome non-ATPase regulatory subunit 6</fullName>
    </submittedName>
</protein>
<keyword evidence="1" id="KW-0647">Proteasome</keyword>
<dbReference type="AlphaFoldDB" id="A0A151RVN2"/>
<dbReference type="GO" id="GO:0043161">
    <property type="term" value="P:proteasome-mediated ubiquitin-dependent protein catabolic process"/>
    <property type="evidence" value="ECO:0007669"/>
    <property type="project" value="TreeGrafter"/>
</dbReference>
<evidence type="ECO:0000313" key="1">
    <source>
        <dbReference type="EMBL" id="KYP46602.1"/>
    </source>
</evidence>
<sequence length="218" mass="25850">MEAEEEEDEEEHQQEEHLVVATNLFLLTLPPVSDIDKVRLKRHDMLPFYETLIAGSVFDPDRALLDSLRNEKITDAEESLGESEVREAHLAKSLFFYLDWYELFPYDTFIFYTVLISIISLDRVSKQKFVHVTVIDKIPYLSDFLNSLYDCQYQSFFKIMLDRYLHPHFRYYMREVRTVVYSQFLESRFIASGGLHCKIDKVARSLPIEPYPEIITRD</sequence>
<keyword evidence="2" id="KW-1185">Reference proteome</keyword>
<name>A0A151RVN2_CAJCA</name>
<dbReference type="STRING" id="3821.A0A151RVN2"/>
<dbReference type="InterPro" id="IPR019585">
    <property type="entry name" value="Rpn7/CSN1"/>
</dbReference>
<accession>A0A151RVN2</accession>
<dbReference type="PANTHER" id="PTHR14145">
    <property type="entry name" value="26S PROTESOME SUBUNIT 6"/>
    <property type="match status" value="1"/>
</dbReference>
<gene>
    <name evidence="1" type="ORF">KK1_031767</name>
</gene>
<proteinExistence type="predicted"/>
<dbReference type="EMBL" id="KQ483552">
    <property type="protein sequence ID" value="KYP46602.1"/>
    <property type="molecule type" value="Genomic_DNA"/>
</dbReference>
<dbReference type="GO" id="GO:0000502">
    <property type="term" value="C:proteasome complex"/>
    <property type="evidence" value="ECO:0007669"/>
    <property type="project" value="UniProtKB-KW"/>
</dbReference>
<dbReference type="Proteomes" id="UP000075243">
    <property type="component" value="Unassembled WGS sequence"/>
</dbReference>
<reference evidence="1" key="1">
    <citation type="journal article" date="2012" name="Nat. Biotechnol.">
        <title>Draft genome sequence of pigeonpea (Cajanus cajan), an orphan legume crop of resource-poor farmers.</title>
        <authorList>
            <person name="Varshney R.K."/>
            <person name="Chen W."/>
            <person name="Li Y."/>
            <person name="Bharti A.K."/>
            <person name="Saxena R.K."/>
            <person name="Schlueter J.A."/>
            <person name="Donoghue M.T."/>
            <person name="Azam S."/>
            <person name="Fan G."/>
            <person name="Whaley A.M."/>
            <person name="Farmer A.D."/>
            <person name="Sheridan J."/>
            <person name="Iwata A."/>
            <person name="Tuteja R."/>
            <person name="Penmetsa R.V."/>
            <person name="Wu W."/>
            <person name="Upadhyaya H.D."/>
            <person name="Yang S.P."/>
            <person name="Shah T."/>
            <person name="Saxena K.B."/>
            <person name="Michael T."/>
            <person name="McCombie W.R."/>
            <person name="Yang B."/>
            <person name="Zhang G."/>
            <person name="Yang H."/>
            <person name="Wang J."/>
            <person name="Spillane C."/>
            <person name="Cook D.R."/>
            <person name="May G.D."/>
            <person name="Xu X."/>
            <person name="Jackson S.A."/>
        </authorList>
    </citation>
    <scope>NUCLEOTIDE SEQUENCE [LARGE SCALE GENOMIC DNA]</scope>
</reference>
<evidence type="ECO:0000313" key="2">
    <source>
        <dbReference type="Proteomes" id="UP000075243"/>
    </source>
</evidence>
<organism evidence="1 2">
    <name type="scientific">Cajanus cajan</name>
    <name type="common">Pigeon pea</name>
    <name type="synonym">Cajanus indicus</name>
    <dbReference type="NCBI Taxonomy" id="3821"/>
    <lineage>
        <taxon>Eukaryota</taxon>
        <taxon>Viridiplantae</taxon>
        <taxon>Streptophyta</taxon>
        <taxon>Embryophyta</taxon>
        <taxon>Tracheophyta</taxon>
        <taxon>Spermatophyta</taxon>
        <taxon>Magnoliopsida</taxon>
        <taxon>eudicotyledons</taxon>
        <taxon>Gunneridae</taxon>
        <taxon>Pentapetalae</taxon>
        <taxon>rosids</taxon>
        <taxon>fabids</taxon>
        <taxon>Fabales</taxon>
        <taxon>Fabaceae</taxon>
        <taxon>Papilionoideae</taxon>
        <taxon>50 kb inversion clade</taxon>
        <taxon>NPAAA clade</taxon>
        <taxon>indigoferoid/millettioid clade</taxon>
        <taxon>Phaseoleae</taxon>
        <taxon>Cajanus</taxon>
    </lineage>
</organism>